<reference evidence="10" key="1">
    <citation type="journal article" date="2019" name="Int. J. Syst. Evol. Microbiol.">
        <title>The Global Catalogue of Microorganisms (GCM) 10K type strain sequencing project: providing services to taxonomists for standard genome sequencing and annotation.</title>
        <authorList>
            <consortium name="The Broad Institute Genomics Platform"/>
            <consortium name="The Broad Institute Genome Sequencing Center for Infectious Disease"/>
            <person name="Wu L."/>
            <person name="Ma J."/>
        </authorList>
    </citation>
    <scope>NUCLEOTIDE SEQUENCE [LARGE SCALE GENOMIC DNA]</scope>
    <source>
        <strain evidence="10">JCM 3146</strain>
    </source>
</reference>
<dbReference type="InterPro" id="IPR051677">
    <property type="entry name" value="AfsR-DnrI-RedD_regulator"/>
</dbReference>
<dbReference type="Pfam" id="PF03704">
    <property type="entry name" value="BTAD"/>
    <property type="match status" value="1"/>
</dbReference>
<sequence>MSGAARGMRFRALGPLEIAEGGEDRTPSAPKLRSLLALLLLQRGQVVPTTTIVDELWGEAPPRRALPTIQTYVSTLRKTLGPDLLHTRQGGYLLTADGADCDLREFDRLAGEGRRYLDQGDAAAASRALSEALLLWRGEPFANVPAGEILAAHATRLQEERLEVVRLRLAADLSLGRHHRLVSELKELLCAHPLHEGFQGQLMTALHRCGRRLEALEIFQRFRETLVAELGLEPSAELQALQRRLLAADEEETSAPPPAHLPPDIADFTGRREQTSAIERWLTAPSATATRLVSILGMVGIGKTTLAVHAAHRLKSRFPDGQLLADLRGSGPDPADPGEVLARLLQSLGTPADRIPRDLVERRDLFRTRTASSALLLILDDAAGPAQVTPLLPGGDRCGVIVTSRASWVAAGRTLLLEPPPAAECVELLKGIAGRDRVAAEPAAARDIARACGGLPLAIRVAGTRLAYNPRLPLRRLAERLEDPRQCLDELRVGDIDLRRDLAAVYRDLPPEDEAVLRAAGRMPAGRFTAGSLAAVLGADRRHVELSLARLTECHLLSSGWNEAFQGPTYALPELLRVHACRPADPGPAGAPAPAGRRLGRPAPRSPWAPTPVPARPRPP</sequence>
<dbReference type="InterPro" id="IPR036388">
    <property type="entry name" value="WH-like_DNA-bd_sf"/>
</dbReference>
<comment type="similarity">
    <text evidence="1">Belongs to the AfsR/DnrI/RedD regulatory family.</text>
</comment>
<feature type="region of interest" description="Disordered" evidence="7">
    <location>
        <begin position="583"/>
        <end position="620"/>
    </location>
</feature>
<protein>
    <recommendedName>
        <fullName evidence="8">OmpR/PhoB-type domain-containing protein</fullName>
    </recommendedName>
</protein>
<dbReference type="PRINTS" id="PR00364">
    <property type="entry name" value="DISEASERSIST"/>
</dbReference>
<keyword evidence="10" id="KW-1185">Reference proteome</keyword>
<dbReference type="Pfam" id="PF00931">
    <property type="entry name" value="NB-ARC"/>
    <property type="match status" value="1"/>
</dbReference>
<dbReference type="SUPFAM" id="SSF46894">
    <property type="entry name" value="C-terminal effector domain of the bipartite response regulators"/>
    <property type="match status" value="1"/>
</dbReference>
<dbReference type="Gene3D" id="3.40.50.300">
    <property type="entry name" value="P-loop containing nucleotide triphosphate hydrolases"/>
    <property type="match status" value="1"/>
</dbReference>
<evidence type="ECO:0000256" key="3">
    <source>
        <dbReference type="ARBA" id="ARBA00023015"/>
    </source>
</evidence>
<feature type="compositionally biased region" description="Low complexity" evidence="7">
    <location>
        <begin position="592"/>
        <end position="603"/>
    </location>
</feature>
<gene>
    <name evidence="9" type="ORF">GCM10010151_10490</name>
</gene>
<keyword evidence="2" id="KW-0677">Repeat</keyword>
<dbReference type="CDD" id="cd15831">
    <property type="entry name" value="BTAD"/>
    <property type="match status" value="1"/>
</dbReference>
<evidence type="ECO:0000256" key="6">
    <source>
        <dbReference type="PROSITE-ProRule" id="PRU01091"/>
    </source>
</evidence>
<dbReference type="InterPro" id="IPR027417">
    <property type="entry name" value="P-loop_NTPase"/>
</dbReference>
<keyword evidence="5" id="KW-0804">Transcription</keyword>
<feature type="DNA-binding region" description="OmpR/PhoB-type" evidence="6">
    <location>
        <begin position="1"/>
        <end position="96"/>
    </location>
</feature>
<dbReference type="PROSITE" id="PS51755">
    <property type="entry name" value="OMPR_PHOB"/>
    <property type="match status" value="1"/>
</dbReference>
<dbReference type="Gene3D" id="1.25.40.10">
    <property type="entry name" value="Tetratricopeptide repeat domain"/>
    <property type="match status" value="1"/>
</dbReference>
<dbReference type="SMART" id="SM00862">
    <property type="entry name" value="Trans_reg_C"/>
    <property type="match status" value="1"/>
</dbReference>
<evidence type="ECO:0000256" key="1">
    <source>
        <dbReference type="ARBA" id="ARBA00005820"/>
    </source>
</evidence>
<dbReference type="InterPro" id="IPR002182">
    <property type="entry name" value="NB-ARC"/>
</dbReference>
<dbReference type="InterPro" id="IPR016032">
    <property type="entry name" value="Sig_transdc_resp-reg_C-effctor"/>
</dbReference>
<evidence type="ECO:0000259" key="8">
    <source>
        <dbReference type="PROSITE" id="PS51755"/>
    </source>
</evidence>
<feature type="compositionally biased region" description="Pro residues" evidence="7">
    <location>
        <begin position="604"/>
        <end position="620"/>
    </location>
</feature>
<dbReference type="InterPro" id="IPR005158">
    <property type="entry name" value="BTAD"/>
</dbReference>
<evidence type="ECO:0000313" key="10">
    <source>
        <dbReference type="Proteomes" id="UP001501822"/>
    </source>
</evidence>
<dbReference type="PANTHER" id="PTHR35807:SF1">
    <property type="entry name" value="TRANSCRIPTIONAL REGULATOR REDD"/>
    <property type="match status" value="1"/>
</dbReference>
<dbReference type="InterPro" id="IPR001867">
    <property type="entry name" value="OmpR/PhoB-type_DNA-bd"/>
</dbReference>
<dbReference type="Proteomes" id="UP001501822">
    <property type="component" value="Unassembled WGS sequence"/>
</dbReference>
<comment type="caution">
    <text evidence="9">The sequence shown here is derived from an EMBL/GenBank/DDBJ whole genome shotgun (WGS) entry which is preliminary data.</text>
</comment>
<keyword evidence="4 6" id="KW-0238">DNA-binding</keyword>
<dbReference type="SMART" id="SM01043">
    <property type="entry name" value="BTAD"/>
    <property type="match status" value="1"/>
</dbReference>
<evidence type="ECO:0000256" key="5">
    <source>
        <dbReference type="ARBA" id="ARBA00023163"/>
    </source>
</evidence>
<dbReference type="InterPro" id="IPR011990">
    <property type="entry name" value="TPR-like_helical_dom_sf"/>
</dbReference>
<keyword evidence="3" id="KW-0805">Transcription regulation</keyword>
<dbReference type="InterPro" id="IPR042197">
    <property type="entry name" value="Apaf_helical"/>
</dbReference>
<proteinExistence type="inferred from homology"/>
<feature type="domain" description="OmpR/PhoB-type" evidence="8">
    <location>
        <begin position="1"/>
        <end position="96"/>
    </location>
</feature>
<organism evidence="9 10">
    <name type="scientific">Actinoallomurus spadix</name>
    <dbReference type="NCBI Taxonomy" id="79912"/>
    <lineage>
        <taxon>Bacteria</taxon>
        <taxon>Bacillati</taxon>
        <taxon>Actinomycetota</taxon>
        <taxon>Actinomycetes</taxon>
        <taxon>Streptosporangiales</taxon>
        <taxon>Thermomonosporaceae</taxon>
        <taxon>Actinoallomurus</taxon>
    </lineage>
</organism>
<dbReference type="SUPFAM" id="SSF48452">
    <property type="entry name" value="TPR-like"/>
    <property type="match status" value="1"/>
</dbReference>
<name>A0ABP3FRI8_9ACTN</name>
<dbReference type="PANTHER" id="PTHR35807">
    <property type="entry name" value="TRANSCRIPTIONAL REGULATOR REDD-RELATED"/>
    <property type="match status" value="1"/>
</dbReference>
<dbReference type="RefSeq" id="WP_252799636.1">
    <property type="nucleotide sequence ID" value="NZ_BAAABM010000007.1"/>
</dbReference>
<dbReference type="EMBL" id="BAAABM010000007">
    <property type="protein sequence ID" value="GAA0322570.1"/>
    <property type="molecule type" value="Genomic_DNA"/>
</dbReference>
<evidence type="ECO:0000256" key="2">
    <source>
        <dbReference type="ARBA" id="ARBA00022737"/>
    </source>
</evidence>
<dbReference type="Pfam" id="PF00486">
    <property type="entry name" value="Trans_reg_C"/>
    <property type="match status" value="1"/>
</dbReference>
<evidence type="ECO:0000256" key="4">
    <source>
        <dbReference type="ARBA" id="ARBA00023125"/>
    </source>
</evidence>
<evidence type="ECO:0000313" key="9">
    <source>
        <dbReference type="EMBL" id="GAA0322570.1"/>
    </source>
</evidence>
<dbReference type="Gene3D" id="1.10.10.10">
    <property type="entry name" value="Winged helix-like DNA-binding domain superfamily/Winged helix DNA-binding domain"/>
    <property type="match status" value="1"/>
</dbReference>
<dbReference type="Gene3D" id="1.10.8.430">
    <property type="entry name" value="Helical domain of apoptotic protease-activating factors"/>
    <property type="match status" value="1"/>
</dbReference>
<accession>A0ABP3FRI8</accession>
<evidence type="ECO:0000256" key="7">
    <source>
        <dbReference type="SAM" id="MobiDB-lite"/>
    </source>
</evidence>
<dbReference type="SUPFAM" id="SSF52540">
    <property type="entry name" value="P-loop containing nucleoside triphosphate hydrolases"/>
    <property type="match status" value="1"/>
</dbReference>